<dbReference type="eggNOG" id="KOG0583">
    <property type="taxonomic scope" value="Eukaryota"/>
</dbReference>
<evidence type="ECO:0000256" key="5">
    <source>
        <dbReference type="ARBA" id="ARBA00022741"/>
    </source>
</evidence>
<dbReference type="EMBL" id="BABT02000062">
    <property type="protein sequence ID" value="GAA95657.1"/>
    <property type="molecule type" value="Genomic_DNA"/>
</dbReference>
<proteinExistence type="inferred from homology"/>
<evidence type="ECO:0000256" key="9">
    <source>
        <dbReference type="ARBA" id="ARBA00048679"/>
    </source>
</evidence>
<dbReference type="InterPro" id="IPR011009">
    <property type="entry name" value="Kinase-like_dom_sf"/>
</dbReference>
<dbReference type="PANTHER" id="PTHR24346">
    <property type="entry name" value="MAP/MICROTUBULE AFFINITY-REGULATING KINASE"/>
    <property type="match status" value="1"/>
</dbReference>
<feature type="compositionally biased region" description="Polar residues" evidence="11">
    <location>
        <begin position="35"/>
        <end position="48"/>
    </location>
</feature>
<dbReference type="SMART" id="SM00220">
    <property type="entry name" value="S_TKc"/>
    <property type="match status" value="1"/>
</dbReference>
<dbReference type="HOGENOM" id="CLU_000288_59_3_1"/>
<dbReference type="FunFam" id="3.30.200.20:FF:000236">
    <property type="entry name" value="Non-specific serine/threonine protein kinase"/>
    <property type="match status" value="1"/>
</dbReference>
<dbReference type="GO" id="GO:0005737">
    <property type="term" value="C:cytoplasm"/>
    <property type="evidence" value="ECO:0007669"/>
    <property type="project" value="TreeGrafter"/>
</dbReference>
<dbReference type="InterPro" id="IPR000719">
    <property type="entry name" value="Prot_kinase_dom"/>
</dbReference>
<dbReference type="InterPro" id="IPR008271">
    <property type="entry name" value="Ser/Thr_kinase_AS"/>
</dbReference>
<dbReference type="CDD" id="cd12122">
    <property type="entry name" value="AMPKA_C"/>
    <property type="match status" value="1"/>
</dbReference>
<evidence type="ECO:0000256" key="8">
    <source>
        <dbReference type="ARBA" id="ARBA00047899"/>
    </source>
</evidence>
<dbReference type="GO" id="GO:0005524">
    <property type="term" value="F:ATP binding"/>
    <property type="evidence" value="ECO:0007669"/>
    <property type="project" value="UniProtKB-UniRule"/>
</dbReference>
<feature type="region of interest" description="Disordered" evidence="11">
    <location>
        <begin position="492"/>
        <end position="518"/>
    </location>
</feature>
<feature type="region of interest" description="Disordered" evidence="11">
    <location>
        <begin position="407"/>
        <end position="453"/>
    </location>
</feature>
<dbReference type="Pfam" id="PF16579">
    <property type="entry name" value="AdenylateSensor"/>
    <property type="match status" value="1"/>
</dbReference>
<dbReference type="Proteomes" id="UP000009131">
    <property type="component" value="Unassembled WGS sequence"/>
</dbReference>
<dbReference type="GO" id="GO:0004674">
    <property type="term" value="F:protein serine/threonine kinase activity"/>
    <property type="evidence" value="ECO:0007669"/>
    <property type="project" value="UniProtKB-KW"/>
</dbReference>
<dbReference type="Pfam" id="PF00069">
    <property type="entry name" value="Pkinase"/>
    <property type="match status" value="1"/>
</dbReference>
<dbReference type="PROSITE" id="PS00108">
    <property type="entry name" value="PROTEIN_KINASE_ST"/>
    <property type="match status" value="1"/>
</dbReference>
<comment type="similarity">
    <text evidence="1">Belongs to the protein kinase superfamily. CAMK Ser/Thr protein kinase family. SNF1 subfamily.</text>
</comment>
<reference evidence="13 14" key="2">
    <citation type="journal article" date="2012" name="Open Biol.">
        <title>Characteristics of nucleosomes and linker DNA regions on the genome of the basidiomycete Mixia osmundae revealed by mono- and dinucleosome mapping.</title>
        <authorList>
            <person name="Nishida H."/>
            <person name="Kondo S."/>
            <person name="Matsumoto T."/>
            <person name="Suzuki Y."/>
            <person name="Yoshikawa H."/>
            <person name="Taylor T.D."/>
            <person name="Sugiyama J."/>
        </authorList>
    </citation>
    <scope>NUCLEOTIDE SEQUENCE [LARGE SCALE GENOMIC DNA]</scope>
    <source>
        <strain evidence="14">CBS 9802 / IAM 14324 / JCM 22182 / KY 12970</strain>
    </source>
</reference>
<evidence type="ECO:0000256" key="7">
    <source>
        <dbReference type="ARBA" id="ARBA00022840"/>
    </source>
</evidence>
<evidence type="ECO:0000313" key="13">
    <source>
        <dbReference type="EMBL" id="GAA95657.1"/>
    </source>
</evidence>
<keyword evidence="14" id="KW-1185">Reference proteome</keyword>
<dbReference type="EC" id="2.7.11.1" evidence="2"/>
<dbReference type="InterPro" id="IPR017441">
    <property type="entry name" value="Protein_kinase_ATP_BS"/>
</dbReference>
<feature type="region of interest" description="Disordered" evidence="11">
    <location>
        <begin position="323"/>
        <end position="346"/>
    </location>
</feature>
<sequence>MTAINGHGEPPRHEKQSGQPTYPRLMINGDEPHQSAIQSPVQHHGNTTGKERQVIGDYEVLKTLGTGSFGKVKLARHVALGSQVALKFLSKRKISAGQMSDRVQREIQYLSLLQHPHIIKLYDVIQTTESIVMVIERAKCELFDYIIKTGRMAEGPARRFFQQIIAAVEYCHSHNVVHRDLKPENLLLDDELNVKIADFGLSNVMRDGDFLKTSCGSPNYAAPEVISGKLYAGPEIDIWSCGVILYVMLCGRLPFDDDHIPLLFKKINGGVFTLPPYLTPGARHLLSRMLLVDSTKRITLAEIRQLAWFQEDLPAYLEKPRTISENDRSRKPDESEIAQDDDASPGEEREWVENLGWLEASVLKSLCQAIPSLTLTYDQAWNALLHGRDEKLRIAYELCRDNKKLNAHARSRGRGHVHSTSSLERSKTTSPHAAANSDTTVKNDTISPNFESQPVSKSEIRILQTSLPQAYDGSVAVDGRALSARLSPLKAASRSGLLSSGAPTSLTPARTAGTASSASSLVASKRHRVKWHFGIRSRSGPMEVMLEIYRTLKVLGFEWKRKDVSQDQSGGETGSDQREVVHEDSKSRRRKEEERVKKAQALYFVETRCRMDDMMVFMSIQLYQTDSDNYLVDFRNLGSKPIRKEFVDMASSEQPSTPPAVDLIKESPSASPVKTLQVNTADEIRSRKPEQSASFTRSSGVSSPFLFLECACSLIVELACGAAAA</sequence>
<evidence type="ECO:0000256" key="10">
    <source>
        <dbReference type="PROSITE-ProRule" id="PRU10141"/>
    </source>
</evidence>
<feature type="compositionally biased region" description="Acidic residues" evidence="11">
    <location>
        <begin position="335"/>
        <end position="345"/>
    </location>
</feature>
<comment type="catalytic activity">
    <reaction evidence="8">
        <text>L-threonyl-[protein] + ATP = O-phospho-L-threonyl-[protein] + ADP + H(+)</text>
        <dbReference type="Rhea" id="RHEA:46608"/>
        <dbReference type="Rhea" id="RHEA-COMP:11060"/>
        <dbReference type="Rhea" id="RHEA-COMP:11605"/>
        <dbReference type="ChEBI" id="CHEBI:15378"/>
        <dbReference type="ChEBI" id="CHEBI:30013"/>
        <dbReference type="ChEBI" id="CHEBI:30616"/>
        <dbReference type="ChEBI" id="CHEBI:61977"/>
        <dbReference type="ChEBI" id="CHEBI:456216"/>
        <dbReference type="EC" id="2.7.11.1"/>
    </reaction>
</comment>
<evidence type="ECO:0000256" key="6">
    <source>
        <dbReference type="ARBA" id="ARBA00022777"/>
    </source>
</evidence>
<dbReference type="InParanoid" id="G7DYJ7"/>
<keyword evidence="4" id="KW-0808">Transferase</keyword>
<dbReference type="AlphaFoldDB" id="G7DYJ7"/>
<feature type="domain" description="Protein kinase" evidence="12">
    <location>
        <begin position="58"/>
        <end position="309"/>
    </location>
</feature>
<name>G7DYJ7_MIXOS</name>
<dbReference type="FunCoup" id="G7DYJ7">
    <property type="interactions" value="511"/>
</dbReference>
<evidence type="ECO:0000256" key="4">
    <source>
        <dbReference type="ARBA" id="ARBA00022679"/>
    </source>
</evidence>
<dbReference type="SUPFAM" id="SSF56112">
    <property type="entry name" value="Protein kinase-like (PK-like)"/>
    <property type="match status" value="1"/>
</dbReference>
<evidence type="ECO:0000256" key="3">
    <source>
        <dbReference type="ARBA" id="ARBA00022527"/>
    </source>
</evidence>
<dbReference type="GO" id="GO:0035556">
    <property type="term" value="P:intracellular signal transduction"/>
    <property type="evidence" value="ECO:0007669"/>
    <property type="project" value="TreeGrafter"/>
</dbReference>
<evidence type="ECO:0000256" key="11">
    <source>
        <dbReference type="SAM" id="MobiDB-lite"/>
    </source>
</evidence>
<keyword evidence="3" id="KW-0723">Serine/threonine-protein kinase</keyword>
<evidence type="ECO:0000313" key="14">
    <source>
        <dbReference type="Proteomes" id="UP000009131"/>
    </source>
</evidence>
<dbReference type="InterPro" id="IPR028375">
    <property type="entry name" value="KA1/Ssp2_C"/>
</dbReference>
<dbReference type="PROSITE" id="PS00107">
    <property type="entry name" value="PROTEIN_KINASE_ATP"/>
    <property type="match status" value="1"/>
</dbReference>
<feature type="compositionally biased region" description="Polar residues" evidence="11">
    <location>
        <begin position="418"/>
        <end position="453"/>
    </location>
</feature>
<dbReference type="CDD" id="cd14079">
    <property type="entry name" value="STKc_AMPK_alpha"/>
    <property type="match status" value="1"/>
</dbReference>
<feature type="region of interest" description="Disordered" evidence="11">
    <location>
        <begin position="1"/>
        <end position="50"/>
    </location>
</feature>
<accession>G7DYJ7</accession>
<keyword evidence="7 10" id="KW-0067">ATP-binding</keyword>
<dbReference type="OrthoDB" id="193931at2759"/>
<comment type="caution">
    <text evidence="13">The sequence shown here is derived from an EMBL/GenBank/DDBJ whole genome shotgun (WGS) entry which is preliminary data.</text>
</comment>
<dbReference type="STRING" id="764103.G7DYJ7"/>
<dbReference type="Gene3D" id="1.10.510.10">
    <property type="entry name" value="Transferase(Phosphotransferase) domain 1"/>
    <property type="match status" value="1"/>
</dbReference>
<dbReference type="FunFam" id="1.10.510.10:FF:000407">
    <property type="entry name" value="Non-specific serine/threonine protein kinase"/>
    <property type="match status" value="1"/>
</dbReference>
<comment type="catalytic activity">
    <reaction evidence="9">
        <text>L-seryl-[protein] + ATP = O-phospho-L-seryl-[protein] + ADP + H(+)</text>
        <dbReference type="Rhea" id="RHEA:17989"/>
        <dbReference type="Rhea" id="RHEA-COMP:9863"/>
        <dbReference type="Rhea" id="RHEA-COMP:11604"/>
        <dbReference type="ChEBI" id="CHEBI:15378"/>
        <dbReference type="ChEBI" id="CHEBI:29999"/>
        <dbReference type="ChEBI" id="CHEBI:30616"/>
        <dbReference type="ChEBI" id="CHEBI:83421"/>
        <dbReference type="ChEBI" id="CHEBI:456216"/>
        <dbReference type="EC" id="2.7.11.1"/>
    </reaction>
</comment>
<reference evidence="13 14" key="1">
    <citation type="journal article" date="2011" name="J. Gen. Appl. Microbiol.">
        <title>Draft genome sequencing of the enigmatic basidiomycete Mixia osmundae.</title>
        <authorList>
            <person name="Nishida H."/>
            <person name="Nagatsuka Y."/>
            <person name="Sugiyama J."/>
        </authorList>
    </citation>
    <scope>NUCLEOTIDE SEQUENCE [LARGE SCALE GENOMIC DNA]</scope>
    <source>
        <strain evidence="14">CBS 9802 / IAM 14324 / JCM 22182 / KY 12970</strain>
    </source>
</reference>
<dbReference type="SUPFAM" id="SSF103243">
    <property type="entry name" value="KA1-like"/>
    <property type="match status" value="1"/>
</dbReference>
<organism evidence="13 14">
    <name type="scientific">Mixia osmundae (strain CBS 9802 / IAM 14324 / JCM 22182 / KY 12970)</name>
    <dbReference type="NCBI Taxonomy" id="764103"/>
    <lineage>
        <taxon>Eukaryota</taxon>
        <taxon>Fungi</taxon>
        <taxon>Dikarya</taxon>
        <taxon>Basidiomycota</taxon>
        <taxon>Pucciniomycotina</taxon>
        <taxon>Mixiomycetes</taxon>
        <taxon>Mixiales</taxon>
        <taxon>Mixiaceae</taxon>
        <taxon>Mixia</taxon>
    </lineage>
</organism>
<evidence type="ECO:0000256" key="2">
    <source>
        <dbReference type="ARBA" id="ARBA00012513"/>
    </source>
</evidence>
<feature type="compositionally biased region" description="Basic and acidic residues" evidence="11">
    <location>
        <begin position="575"/>
        <end position="593"/>
    </location>
</feature>
<dbReference type="RefSeq" id="XP_014570147.1">
    <property type="nucleotide sequence ID" value="XM_014714661.1"/>
</dbReference>
<dbReference type="GO" id="GO:0106310">
    <property type="term" value="F:protein serine kinase activity"/>
    <property type="evidence" value="ECO:0007669"/>
    <property type="project" value="RHEA"/>
</dbReference>
<evidence type="ECO:0000259" key="12">
    <source>
        <dbReference type="PROSITE" id="PS50011"/>
    </source>
</evidence>
<dbReference type="InterPro" id="IPR032270">
    <property type="entry name" value="AMPK_C"/>
</dbReference>
<evidence type="ECO:0000256" key="1">
    <source>
        <dbReference type="ARBA" id="ARBA00006234"/>
    </source>
</evidence>
<gene>
    <name evidence="13" type="primary">Mo02313</name>
    <name evidence="13" type="ORF">E5Q_02313</name>
</gene>
<dbReference type="PANTHER" id="PTHR24346:SF110">
    <property type="entry name" value="NON-SPECIFIC SERINE_THREONINE PROTEIN KINASE"/>
    <property type="match status" value="1"/>
</dbReference>
<feature type="region of interest" description="Disordered" evidence="11">
    <location>
        <begin position="565"/>
        <end position="593"/>
    </location>
</feature>
<feature type="compositionally biased region" description="Basic residues" evidence="11">
    <location>
        <begin position="407"/>
        <end position="417"/>
    </location>
</feature>
<dbReference type="PROSITE" id="PS50011">
    <property type="entry name" value="PROTEIN_KINASE_DOM"/>
    <property type="match status" value="1"/>
</dbReference>
<dbReference type="OMA" id="SKTKWHF"/>
<protein>
    <recommendedName>
        <fullName evidence="2">non-specific serine/threonine protein kinase</fullName>
        <ecNumber evidence="2">2.7.11.1</ecNumber>
    </recommendedName>
</protein>
<keyword evidence="5 10" id="KW-0547">Nucleotide-binding</keyword>
<dbReference type="Gene3D" id="3.30.310.80">
    <property type="entry name" value="Kinase associated domain 1, KA1"/>
    <property type="match status" value="1"/>
</dbReference>
<keyword evidence="6" id="KW-0418">Kinase</keyword>
<feature type="binding site" evidence="10">
    <location>
        <position position="87"/>
    </location>
    <ligand>
        <name>ATP</name>
        <dbReference type="ChEBI" id="CHEBI:30616"/>
    </ligand>
</feature>
<feature type="compositionally biased region" description="Basic and acidic residues" evidence="11">
    <location>
        <begin position="323"/>
        <end position="334"/>
    </location>
</feature>